<evidence type="ECO:0000313" key="2">
    <source>
        <dbReference type="Proteomes" id="UP000799291"/>
    </source>
</evidence>
<evidence type="ECO:0000313" key="1">
    <source>
        <dbReference type="EMBL" id="KAF2677812.1"/>
    </source>
</evidence>
<dbReference type="EMBL" id="MU005618">
    <property type="protein sequence ID" value="KAF2677812.1"/>
    <property type="molecule type" value="Genomic_DNA"/>
</dbReference>
<protein>
    <submittedName>
        <fullName evidence="1">Uncharacterized protein</fullName>
    </submittedName>
</protein>
<sequence length="114" mass="12692">MQQLFTAVYNFCTAREGVGSSLLKATVAAIAAQKGTVREVEAVAHNAPLERRRALCARRPPPSLHHCRDPSSVFIKARESNGITTLSEVTEYETGEFLRSTFTYVDKEDKTWFG</sequence>
<accession>A0A6G1IHX1</accession>
<proteinExistence type="predicted"/>
<dbReference type="AlphaFoldDB" id="A0A6G1IHX1"/>
<organism evidence="1 2">
    <name type="scientific">Lentithecium fluviatile CBS 122367</name>
    <dbReference type="NCBI Taxonomy" id="1168545"/>
    <lineage>
        <taxon>Eukaryota</taxon>
        <taxon>Fungi</taxon>
        <taxon>Dikarya</taxon>
        <taxon>Ascomycota</taxon>
        <taxon>Pezizomycotina</taxon>
        <taxon>Dothideomycetes</taxon>
        <taxon>Pleosporomycetidae</taxon>
        <taxon>Pleosporales</taxon>
        <taxon>Massarineae</taxon>
        <taxon>Lentitheciaceae</taxon>
        <taxon>Lentithecium</taxon>
    </lineage>
</organism>
<keyword evidence="2" id="KW-1185">Reference proteome</keyword>
<gene>
    <name evidence="1" type="ORF">K458DRAFT_409429</name>
</gene>
<dbReference type="OrthoDB" id="4062651at2759"/>
<dbReference type="Proteomes" id="UP000799291">
    <property type="component" value="Unassembled WGS sequence"/>
</dbReference>
<reference evidence="1" key="1">
    <citation type="journal article" date="2020" name="Stud. Mycol.">
        <title>101 Dothideomycetes genomes: a test case for predicting lifestyles and emergence of pathogens.</title>
        <authorList>
            <person name="Haridas S."/>
            <person name="Albert R."/>
            <person name="Binder M."/>
            <person name="Bloem J."/>
            <person name="Labutti K."/>
            <person name="Salamov A."/>
            <person name="Andreopoulos B."/>
            <person name="Baker S."/>
            <person name="Barry K."/>
            <person name="Bills G."/>
            <person name="Bluhm B."/>
            <person name="Cannon C."/>
            <person name="Castanera R."/>
            <person name="Culley D."/>
            <person name="Daum C."/>
            <person name="Ezra D."/>
            <person name="Gonzalez J."/>
            <person name="Henrissat B."/>
            <person name="Kuo A."/>
            <person name="Liang C."/>
            <person name="Lipzen A."/>
            <person name="Lutzoni F."/>
            <person name="Magnuson J."/>
            <person name="Mondo S."/>
            <person name="Nolan M."/>
            <person name="Ohm R."/>
            <person name="Pangilinan J."/>
            <person name="Park H.-J."/>
            <person name="Ramirez L."/>
            <person name="Alfaro M."/>
            <person name="Sun H."/>
            <person name="Tritt A."/>
            <person name="Yoshinaga Y."/>
            <person name="Zwiers L.-H."/>
            <person name="Turgeon B."/>
            <person name="Goodwin S."/>
            <person name="Spatafora J."/>
            <person name="Crous P."/>
            <person name="Grigoriev I."/>
        </authorList>
    </citation>
    <scope>NUCLEOTIDE SEQUENCE</scope>
    <source>
        <strain evidence="1">CBS 122367</strain>
    </source>
</reference>
<name>A0A6G1IHX1_9PLEO</name>